<accession>A0AA86UEG5</accession>
<dbReference type="AlphaFoldDB" id="A0AA86UEG5"/>
<evidence type="ECO:0000313" key="4">
    <source>
        <dbReference type="Proteomes" id="UP001642409"/>
    </source>
</evidence>
<comment type="caution">
    <text evidence="2">The sequence shown here is derived from an EMBL/GenBank/DDBJ whole genome shotgun (WGS) entry which is preliminary data.</text>
</comment>
<dbReference type="EMBL" id="CAXDID020000304">
    <property type="protein sequence ID" value="CAL6074088.1"/>
    <property type="molecule type" value="Genomic_DNA"/>
</dbReference>
<organism evidence="2">
    <name type="scientific">Hexamita inflata</name>
    <dbReference type="NCBI Taxonomy" id="28002"/>
    <lineage>
        <taxon>Eukaryota</taxon>
        <taxon>Metamonada</taxon>
        <taxon>Diplomonadida</taxon>
        <taxon>Hexamitidae</taxon>
        <taxon>Hexamitinae</taxon>
        <taxon>Hexamita</taxon>
    </lineage>
</organism>
<evidence type="ECO:0000256" key="1">
    <source>
        <dbReference type="SAM" id="MobiDB-lite"/>
    </source>
</evidence>
<reference evidence="3 4" key="2">
    <citation type="submission" date="2024-07" db="EMBL/GenBank/DDBJ databases">
        <authorList>
            <person name="Akdeniz Z."/>
        </authorList>
    </citation>
    <scope>NUCLEOTIDE SEQUENCE [LARGE SCALE GENOMIC DNA]</scope>
</reference>
<name>A0AA86UEG5_9EUKA</name>
<proteinExistence type="predicted"/>
<gene>
    <name evidence="2" type="ORF">HINF_LOCUS36526</name>
    <name evidence="3" type="ORF">HINF_LOCUS56415</name>
</gene>
<dbReference type="Proteomes" id="UP001642409">
    <property type="component" value="Unassembled WGS sequence"/>
</dbReference>
<protein>
    <submittedName>
        <fullName evidence="3">Hypothetical_protein</fullName>
    </submittedName>
</protein>
<keyword evidence="4" id="KW-1185">Reference proteome</keyword>
<dbReference type="EMBL" id="CATOUU010000791">
    <property type="protein sequence ID" value="CAI9948881.1"/>
    <property type="molecule type" value="Genomic_DNA"/>
</dbReference>
<evidence type="ECO:0000313" key="3">
    <source>
        <dbReference type="EMBL" id="CAL6074088.1"/>
    </source>
</evidence>
<sequence length="128" mass="14772">MQRKLSKNNPLFEIDDQLKLPKNNKHQRSQKSFTDISMPLSDIDENSKSNSKSIPKQLTYSKHLSLSTDQSNSQNIFWDESVLQDVKLLFISTSSSGKRSVQEIRISTNELDTEMDSIQETDIYDLLF</sequence>
<reference evidence="2" key="1">
    <citation type="submission" date="2023-06" db="EMBL/GenBank/DDBJ databases">
        <authorList>
            <person name="Kurt Z."/>
        </authorList>
    </citation>
    <scope>NUCLEOTIDE SEQUENCE</scope>
</reference>
<feature type="region of interest" description="Disordered" evidence="1">
    <location>
        <begin position="1"/>
        <end position="54"/>
    </location>
</feature>
<evidence type="ECO:0000313" key="2">
    <source>
        <dbReference type="EMBL" id="CAI9948881.1"/>
    </source>
</evidence>